<accession>A0ABY4HA62</accession>
<dbReference type="Gene3D" id="3.40.50.620">
    <property type="entry name" value="HUPs"/>
    <property type="match status" value="1"/>
</dbReference>
<dbReference type="InterPro" id="IPR014729">
    <property type="entry name" value="Rossmann-like_a/b/a_fold"/>
</dbReference>
<keyword evidence="3" id="KW-1185">Reference proteome</keyword>
<dbReference type="CDD" id="cd06259">
    <property type="entry name" value="YdcF-like"/>
    <property type="match status" value="1"/>
</dbReference>
<dbReference type="Proteomes" id="UP000830326">
    <property type="component" value="Chromosome"/>
</dbReference>
<dbReference type="Pfam" id="PF02698">
    <property type="entry name" value="DUF218"/>
    <property type="match status" value="1"/>
</dbReference>
<evidence type="ECO:0000313" key="2">
    <source>
        <dbReference type="EMBL" id="UOR11323.1"/>
    </source>
</evidence>
<proteinExistence type="predicted"/>
<feature type="domain" description="DUF218" evidence="1">
    <location>
        <begin position="2"/>
        <end position="76"/>
    </location>
</feature>
<reference evidence="2" key="1">
    <citation type="submission" date="2022-04" db="EMBL/GenBank/DDBJ databases">
        <title>Halobacillus sp. isolated from saltern.</title>
        <authorList>
            <person name="Won M."/>
            <person name="Lee C.-M."/>
            <person name="Woen H.-Y."/>
            <person name="Kwon S.-W."/>
        </authorList>
    </citation>
    <scope>NUCLEOTIDE SEQUENCE</scope>
    <source>
        <strain evidence="2">SSHM10-5</strain>
    </source>
</reference>
<evidence type="ECO:0000313" key="3">
    <source>
        <dbReference type="Proteomes" id="UP000830326"/>
    </source>
</evidence>
<gene>
    <name evidence="2" type="ORF">MUO15_17250</name>
</gene>
<dbReference type="RefSeq" id="WP_245031259.1">
    <property type="nucleotide sequence ID" value="NZ_CP095075.1"/>
</dbReference>
<dbReference type="InterPro" id="IPR003848">
    <property type="entry name" value="DUF218"/>
</dbReference>
<evidence type="ECO:0000259" key="1">
    <source>
        <dbReference type="Pfam" id="PF02698"/>
    </source>
</evidence>
<protein>
    <submittedName>
        <fullName evidence="2">YdcF family protein</fullName>
    </submittedName>
</protein>
<name>A0ABY4HA62_9BACI</name>
<sequence>MSTYENALYTEDIMQANNYKSAIVVTSNYHSLRSKFTFEKVYNNDISLSYSFAPSFYNPEDGITELESGTAFKEYVKWVLVTVPFPLVNHFTL</sequence>
<organism evidence="2 3">
    <name type="scientific">Halobacillus amylolyticus</name>
    <dbReference type="NCBI Taxonomy" id="2932259"/>
    <lineage>
        <taxon>Bacteria</taxon>
        <taxon>Bacillati</taxon>
        <taxon>Bacillota</taxon>
        <taxon>Bacilli</taxon>
        <taxon>Bacillales</taxon>
        <taxon>Bacillaceae</taxon>
        <taxon>Halobacillus</taxon>
    </lineage>
</organism>
<dbReference type="EMBL" id="CP095075">
    <property type="protein sequence ID" value="UOR11323.1"/>
    <property type="molecule type" value="Genomic_DNA"/>
</dbReference>